<accession>A0A7G9GFU6</accession>
<comment type="catalytic activity">
    <reaction evidence="7 8">
        <text>CMP + ATP = CDP + ADP</text>
        <dbReference type="Rhea" id="RHEA:11600"/>
        <dbReference type="ChEBI" id="CHEBI:30616"/>
        <dbReference type="ChEBI" id="CHEBI:58069"/>
        <dbReference type="ChEBI" id="CHEBI:60377"/>
        <dbReference type="ChEBI" id="CHEBI:456216"/>
        <dbReference type="EC" id="2.7.4.25"/>
    </reaction>
</comment>
<dbReference type="GO" id="GO:0015949">
    <property type="term" value="P:nucleobase-containing small molecule interconversion"/>
    <property type="evidence" value="ECO:0007669"/>
    <property type="project" value="TreeGrafter"/>
</dbReference>
<dbReference type="InterPro" id="IPR003136">
    <property type="entry name" value="Cytidylate_kin"/>
</dbReference>
<keyword evidence="11" id="KW-1185">Reference proteome</keyword>
<dbReference type="Pfam" id="PF02224">
    <property type="entry name" value="Cytidylate_kin"/>
    <property type="match status" value="1"/>
</dbReference>
<evidence type="ECO:0000256" key="6">
    <source>
        <dbReference type="ARBA" id="ARBA00047615"/>
    </source>
</evidence>
<dbReference type="PANTHER" id="PTHR21299">
    <property type="entry name" value="CYTIDYLATE KINASE/PANTOATE-BETA-ALANINE LIGASE"/>
    <property type="match status" value="1"/>
</dbReference>
<evidence type="ECO:0000256" key="7">
    <source>
        <dbReference type="ARBA" id="ARBA00048478"/>
    </source>
</evidence>
<dbReference type="SUPFAM" id="SSF52540">
    <property type="entry name" value="P-loop containing nucleoside triphosphate hydrolases"/>
    <property type="match status" value="1"/>
</dbReference>
<keyword evidence="5 8" id="KW-0067">ATP-binding</keyword>
<dbReference type="GO" id="GO:0005829">
    <property type="term" value="C:cytosol"/>
    <property type="evidence" value="ECO:0007669"/>
    <property type="project" value="TreeGrafter"/>
</dbReference>
<dbReference type="EMBL" id="CP060635">
    <property type="protein sequence ID" value="QNM09678.1"/>
    <property type="molecule type" value="Genomic_DNA"/>
</dbReference>
<evidence type="ECO:0000256" key="8">
    <source>
        <dbReference type="HAMAP-Rule" id="MF_00238"/>
    </source>
</evidence>
<dbReference type="RefSeq" id="WP_249329328.1">
    <property type="nucleotide sequence ID" value="NZ_CP060635.1"/>
</dbReference>
<feature type="domain" description="Cytidylate kinase" evidence="9">
    <location>
        <begin position="5"/>
        <end position="217"/>
    </location>
</feature>
<gene>
    <name evidence="8" type="primary">cmk</name>
    <name evidence="10" type="ORF">H9Q79_05150</name>
</gene>
<dbReference type="EC" id="2.7.4.25" evidence="8"/>
<evidence type="ECO:0000256" key="5">
    <source>
        <dbReference type="ARBA" id="ARBA00022840"/>
    </source>
</evidence>
<evidence type="ECO:0000256" key="1">
    <source>
        <dbReference type="ARBA" id="ARBA00009427"/>
    </source>
</evidence>
<dbReference type="PANTHER" id="PTHR21299:SF2">
    <property type="entry name" value="CYTIDYLATE KINASE"/>
    <property type="match status" value="1"/>
</dbReference>
<comment type="similarity">
    <text evidence="1 8">Belongs to the cytidylate kinase family. Type 1 subfamily.</text>
</comment>
<proteinExistence type="inferred from homology"/>
<feature type="binding site" evidence="8">
    <location>
        <begin position="9"/>
        <end position="17"/>
    </location>
    <ligand>
        <name>ATP</name>
        <dbReference type="ChEBI" id="CHEBI:30616"/>
    </ligand>
</feature>
<evidence type="ECO:0000313" key="11">
    <source>
        <dbReference type="Proteomes" id="UP000515860"/>
    </source>
</evidence>
<keyword evidence="2 8" id="KW-0808">Transferase</keyword>
<dbReference type="HAMAP" id="MF_00238">
    <property type="entry name" value="Cytidyl_kinase_type1"/>
    <property type="match status" value="1"/>
</dbReference>
<evidence type="ECO:0000256" key="3">
    <source>
        <dbReference type="ARBA" id="ARBA00022741"/>
    </source>
</evidence>
<reference evidence="10 11" key="1">
    <citation type="submission" date="2020-08" db="EMBL/GenBank/DDBJ databases">
        <authorList>
            <person name="Liu C."/>
            <person name="Sun Q."/>
        </authorList>
    </citation>
    <scope>NUCLEOTIDE SEQUENCE [LARGE SCALE GENOMIC DNA]</scope>
    <source>
        <strain evidence="10 11">NSJ-29</strain>
    </source>
</reference>
<dbReference type="KEGG" id="whj:H9Q79_05150"/>
<protein>
    <recommendedName>
        <fullName evidence="8">Cytidylate kinase</fullName>
        <shortName evidence="8">CK</shortName>
        <ecNumber evidence="8">2.7.4.25</ecNumber>
    </recommendedName>
    <alternativeName>
        <fullName evidence="8">Cytidine monophosphate kinase</fullName>
        <shortName evidence="8">CMP kinase</shortName>
    </alternativeName>
</protein>
<dbReference type="CDD" id="cd02020">
    <property type="entry name" value="CMPK"/>
    <property type="match status" value="1"/>
</dbReference>
<evidence type="ECO:0000256" key="4">
    <source>
        <dbReference type="ARBA" id="ARBA00022777"/>
    </source>
</evidence>
<dbReference type="GO" id="GO:0036431">
    <property type="term" value="F:dCMP kinase activity"/>
    <property type="evidence" value="ECO:0007669"/>
    <property type="project" value="InterPro"/>
</dbReference>
<keyword evidence="4 8" id="KW-0418">Kinase</keyword>
<dbReference type="GO" id="GO:0006220">
    <property type="term" value="P:pyrimidine nucleotide metabolic process"/>
    <property type="evidence" value="ECO:0007669"/>
    <property type="project" value="UniProtKB-UniRule"/>
</dbReference>
<organism evidence="10 11">
    <name type="scientific">Wansuia hejianensis</name>
    <dbReference type="NCBI Taxonomy" id="2763667"/>
    <lineage>
        <taxon>Bacteria</taxon>
        <taxon>Bacillati</taxon>
        <taxon>Bacillota</taxon>
        <taxon>Clostridia</taxon>
        <taxon>Lachnospirales</taxon>
        <taxon>Lachnospiraceae</taxon>
        <taxon>Wansuia</taxon>
    </lineage>
</organism>
<evidence type="ECO:0000256" key="2">
    <source>
        <dbReference type="ARBA" id="ARBA00022679"/>
    </source>
</evidence>
<dbReference type="GO" id="GO:0005524">
    <property type="term" value="F:ATP binding"/>
    <property type="evidence" value="ECO:0007669"/>
    <property type="project" value="UniProtKB-UniRule"/>
</dbReference>
<keyword evidence="3 8" id="KW-0547">Nucleotide-binding</keyword>
<dbReference type="AlphaFoldDB" id="A0A7G9GFU6"/>
<dbReference type="Proteomes" id="UP000515860">
    <property type="component" value="Chromosome"/>
</dbReference>
<keyword evidence="8" id="KW-0963">Cytoplasm</keyword>
<evidence type="ECO:0000313" key="10">
    <source>
        <dbReference type="EMBL" id="QNM09678.1"/>
    </source>
</evidence>
<dbReference type="NCBIfam" id="TIGR00017">
    <property type="entry name" value="cmk"/>
    <property type="match status" value="1"/>
</dbReference>
<dbReference type="Gene3D" id="3.40.50.300">
    <property type="entry name" value="P-loop containing nucleotide triphosphate hydrolases"/>
    <property type="match status" value="1"/>
</dbReference>
<sequence length="221" mass="24708">MSFQIAIDGPAGAGKSTIAKEVARRLQYVYIDTGAMYRAMGLYFAGCGIDLDSEEEIGRACGGAEITIRHVDGRQQVYLNGENVTEQVRTEKAGMLASKTSAYPEVRRKLVQLQQEMARIQDVVMDGRDIGTAVLPEAPLKIYLTASVETRARRRFLELEAKGSPADLAEIEADIEKRDYQDMHREMSPLRQAEDAVYLDSSDMTVEEVVDEILKLRRQSE</sequence>
<dbReference type="InterPro" id="IPR011994">
    <property type="entry name" value="Cytidylate_kinase_dom"/>
</dbReference>
<dbReference type="InterPro" id="IPR027417">
    <property type="entry name" value="P-loop_NTPase"/>
</dbReference>
<evidence type="ECO:0000259" key="9">
    <source>
        <dbReference type="Pfam" id="PF02224"/>
    </source>
</evidence>
<comment type="catalytic activity">
    <reaction evidence="6 8">
        <text>dCMP + ATP = dCDP + ADP</text>
        <dbReference type="Rhea" id="RHEA:25094"/>
        <dbReference type="ChEBI" id="CHEBI:30616"/>
        <dbReference type="ChEBI" id="CHEBI:57566"/>
        <dbReference type="ChEBI" id="CHEBI:58593"/>
        <dbReference type="ChEBI" id="CHEBI:456216"/>
        <dbReference type="EC" id="2.7.4.25"/>
    </reaction>
</comment>
<comment type="subcellular location">
    <subcellularLocation>
        <location evidence="8">Cytoplasm</location>
    </subcellularLocation>
</comment>
<name>A0A7G9GFU6_9FIRM</name>